<name>A0ABN9W9A2_9DINO</name>
<evidence type="ECO:0000313" key="3">
    <source>
        <dbReference type="Proteomes" id="UP001189429"/>
    </source>
</evidence>
<proteinExistence type="predicted"/>
<evidence type="ECO:0000256" key="1">
    <source>
        <dbReference type="SAM" id="SignalP"/>
    </source>
</evidence>
<sequence length="100" mass="10668">MGATSRMMWILAGVRAAPVGARPAAEATAPEPNCDGKFKITGHHGGDQILIPTGWKNDGYAEVAVEKNALVPQMGARAYFADTCTAGKYNNTDYHRGRTC</sequence>
<organism evidence="2 3">
    <name type="scientific">Prorocentrum cordatum</name>
    <dbReference type="NCBI Taxonomy" id="2364126"/>
    <lineage>
        <taxon>Eukaryota</taxon>
        <taxon>Sar</taxon>
        <taxon>Alveolata</taxon>
        <taxon>Dinophyceae</taxon>
        <taxon>Prorocentrales</taxon>
        <taxon>Prorocentraceae</taxon>
        <taxon>Prorocentrum</taxon>
    </lineage>
</organism>
<feature type="chain" id="PRO_5046729826" evidence="1">
    <location>
        <begin position="17"/>
        <end position="100"/>
    </location>
</feature>
<gene>
    <name evidence="2" type="ORF">PCOR1329_LOCUS65203</name>
</gene>
<comment type="caution">
    <text evidence="2">The sequence shown here is derived from an EMBL/GenBank/DDBJ whole genome shotgun (WGS) entry which is preliminary data.</text>
</comment>
<protein>
    <submittedName>
        <fullName evidence="2">Uncharacterized protein</fullName>
    </submittedName>
</protein>
<dbReference type="EMBL" id="CAUYUJ010018338">
    <property type="protein sequence ID" value="CAK0882787.1"/>
    <property type="molecule type" value="Genomic_DNA"/>
</dbReference>
<accession>A0ABN9W9A2</accession>
<feature type="signal peptide" evidence="1">
    <location>
        <begin position="1"/>
        <end position="16"/>
    </location>
</feature>
<evidence type="ECO:0000313" key="2">
    <source>
        <dbReference type="EMBL" id="CAK0882787.1"/>
    </source>
</evidence>
<dbReference type="Proteomes" id="UP001189429">
    <property type="component" value="Unassembled WGS sequence"/>
</dbReference>
<reference evidence="2" key="1">
    <citation type="submission" date="2023-10" db="EMBL/GenBank/DDBJ databases">
        <authorList>
            <person name="Chen Y."/>
            <person name="Shah S."/>
            <person name="Dougan E. K."/>
            <person name="Thang M."/>
            <person name="Chan C."/>
        </authorList>
    </citation>
    <scope>NUCLEOTIDE SEQUENCE [LARGE SCALE GENOMIC DNA]</scope>
</reference>
<keyword evidence="3" id="KW-1185">Reference proteome</keyword>
<keyword evidence="1" id="KW-0732">Signal</keyword>